<dbReference type="OrthoDB" id="8127at2157"/>
<dbReference type="KEGG" id="nev:NTE_01496"/>
<dbReference type="Proteomes" id="UP000028194">
    <property type="component" value="Chromosome"/>
</dbReference>
<dbReference type="EC" id="2.7.13.3" evidence="2"/>
<proteinExistence type="predicted"/>
<keyword evidence="5 9" id="KW-0418">Kinase</keyword>
<dbReference type="InterPro" id="IPR003661">
    <property type="entry name" value="HisK_dim/P_dom"/>
</dbReference>
<dbReference type="AlphaFoldDB" id="A0A075MW96"/>
<evidence type="ECO:0000256" key="4">
    <source>
        <dbReference type="ARBA" id="ARBA00022679"/>
    </source>
</evidence>
<keyword evidence="3" id="KW-0597">Phosphoprotein</keyword>
<keyword evidence="7" id="KW-1133">Transmembrane helix</keyword>
<keyword evidence="6" id="KW-0902">Two-component regulatory system</keyword>
<evidence type="ECO:0000313" key="9">
    <source>
        <dbReference type="EMBL" id="AIF83559.1"/>
    </source>
</evidence>
<dbReference type="SUPFAM" id="SSF55874">
    <property type="entry name" value="ATPase domain of HSP90 chaperone/DNA topoisomerase II/histidine kinase"/>
    <property type="match status" value="1"/>
</dbReference>
<dbReference type="eggNOG" id="arCOG02358">
    <property type="taxonomic scope" value="Archaea"/>
</dbReference>
<dbReference type="Pfam" id="PF02518">
    <property type="entry name" value="HATPase_c"/>
    <property type="match status" value="1"/>
</dbReference>
<organism evidence="9 10">
    <name type="scientific">Candidatus Nitrososphaera evergladensis SR1</name>
    <dbReference type="NCBI Taxonomy" id="1459636"/>
    <lineage>
        <taxon>Archaea</taxon>
        <taxon>Nitrososphaerota</taxon>
        <taxon>Nitrososphaeria</taxon>
        <taxon>Nitrososphaerales</taxon>
        <taxon>Nitrososphaeraceae</taxon>
        <taxon>Nitrososphaera</taxon>
    </lineage>
</organism>
<dbReference type="InterPro" id="IPR003594">
    <property type="entry name" value="HATPase_dom"/>
</dbReference>
<dbReference type="InterPro" id="IPR036097">
    <property type="entry name" value="HisK_dim/P_sf"/>
</dbReference>
<dbReference type="RefSeq" id="WP_158385217.1">
    <property type="nucleotide sequence ID" value="NZ_CP007174.1"/>
</dbReference>
<reference evidence="9 10" key="1">
    <citation type="journal article" date="2014" name="PLoS ONE">
        <title>Genome Sequence of Candidatus Nitrososphaera evergladensis from Group I.1b Enriched from Everglades Soil Reveals Novel Genomic Features of the Ammonia-Oxidizing Archaea.</title>
        <authorList>
            <person name="Zhalnina K.V."/>
            <person name="Dias R."/>
            <person name="Leonard M.T."/>
            <person name="Dorr de Quadros P."/>
            <person name="Camargo F.A."/>
            <person name="Drew J.C."/>
            <person name="Farmerie W.G."/>
            <person name="Daroub S.H."/>
            <person name="Triplett E.W."/>
        </authorList>
    </citation>
    <scope>NUCLEOTIDE SEQUENCE [LARGE SCALE GENOMIC DNA]</scope>
    <source>
        <strain evidence="9 10">SR1</strain>
    </source>
</reference>
<dbReference type="PRINTS" id="PR00344">
    <property type="entry name" value="BCTRLSENSOR"/>
</dbReference>
<dbReference type="GO" id="GO:0000155">
    <property type="term" value="F:phosphorelay sensor kinase activity"/>
    <property type="evidence" value="ECO:0007669"/>
    <property type="project" value="InterPro"/>
</dbReference>
<keyword evidence="10" id="KW-1185">Reference proteome</keyword>
<dbReference type="InterPro" id="IPR050736">
    <property type="entry name" value="Sensor_HK_Regulatory"/>
</dbReference>
<dbReference type="PANTHER" id="PTHR43711">
    <property type="entry name" value="TWO-COMPONENT HISTIDINE KINASE"/>
    <property type="match status" value="1"/>
</dbReference>
<dbReference type="STRING" id="1459636.NTE_01496"/>
<dbReference type="SUPFAM" id="SSF47384">
    <property type="entry name" value="Homodimeric domain of signal transducing histidine kinase"/>
    <property type="match status" value="1"/>
</dbReference>
<dbReference type="PANTHER" id="PTHR43711:SF1">
    <property type="entry name" value="HISTIDINE KINASE 1"/>
    <property type="match status" value="1"/>
</dbReference>
<dbReference type="EMBL" id="CP007174">
    <property type="protein sequence ID" value="AIF83559.1"/>
    <property type="molecule type" value="Genomic_DNA"/>
</dbReference>
<dbReference type="Pfam" id="PF22309">
    <property type="entry name" value="HK-GC-Chemotax_sensor"/>
    <property type="match status" value="1"/>
</dbReference>
<evidence type="ECO:0000259" key="8">
    <source>
        <dbReference type="PROSITE" id="PS50109"/>
    </source>
</evidence>
<evidence type="ECO:0000256" key="6">
    <source>
        <dbReference type="ARBA" id="ARBA00023012"/>
    </source>
</evidence>
<dbReference type="GeneID" id="41597285"/>
<dbReference type="InterPro" id="IPR004358">
    <property type="entry name" value="Sig_transdc_His_kin-like_C"/>
</dbReference>
<evidence type="ECO:0000256" key="5">
    <source>
        <dbReference type="ARBA" id="ARBA00022777"/>
    </source>
</evidence>
<comment type="catalytic activity">
    <reaction evidence="1">
        <text>ATP + protein L-histidine = ADP + protein N-phospho-L-histidine.</text>
        <dbReference type="EC" id="2.7.13.3"/>
    </reaction>
</comment>
<dbReference type="PROSITE" id="PS50109">
    <property type="entry name" value="HIS_KIN"/>
    <property type="match status" value="1"/>
</dbReference>
<evidence type="ECO:0000313" key="10">
    <source>
        <dbReference type="Proteomes" id="UP000028194"/>
    </source>
</evidence>
<evidence type="ECO:0000256" key="7">
    <source>
        <dbReference type="SAM" id="Phobius"/>
    </source>
</evidence>
<dbReference type="InterPro" id="IPR036890">
    <property type="entry name" value="HATPase_C_sf"/>
</dbReference>
<protein>
    <recommendedName>
        <fullName evidence="2">histidine kinase</fullName>
        <ecNumber evidence="2">2.7.13.3</ecNumber>
    </recommendedName>
</protein>
<evidence type="ECO:0000256" key="3">
    <source>
        <dbReference type="ARBA" id="ARBA00022553"/>
    </source>
</evidence>
<sequence>MNFIKRKLVEYSLGPKARTTGVISVIFVIVLSVGLFIYTLNVTESSIKASLFDQQKERQVEAATKISEHIGSDLNLVLSTLDGLANSYYLQEGDLHSQDARSLVEEKYAQLDPTVKGLFVLDKNDIVTISLAPPSSETFLSADFSLRDWVIETRANHQPVFSNGFERQGMYRVFISYPIINKSTHEYIGIIGVSIPTVSFFAHYANVEDINSQFLIAYDHDGVMLANGASASLVGKNFFGKEAQASINHNPVLNNLTKSLLQGHSGYGVYDYGDGERITTQYPVFVQGKPTYFIQLVTPTTQIYSEVNDALFAERTKLGLLLTGTISAITILVILLIKWNNILNKEVKIRTRELGEANERLQANIKTQREFLNIAAHELRTPIQPILGLAEVLYDTDNSGSSNSNDNNSSSTIVASSQEKHLLEIIIRNARRLQGLSEDLLDVSRIESQSLKLNKVRFNLADVVARTVEDLGNSFASGDKKVELVAVPYEGREGDVIVNADKERIVQVISNLLHNALEFTREGTIWTSIQRKDGQTIVTVRDTGDGIDAEVFPRLFTKFVTKSKKGTGLGLFISKGIIEAHGGKMWAENNANGKGAAFFFSIPDDDNNTA</sequence>
<accession>A0A075MW96</accession>
<dbReference type="InterPro" id="IPR005467">
    <property type="entry name" value="His_kinase_dom"/>
</dbReference>
<feature type="transmembrane region" description="Helical" evidence="7">
    <location>
        <begin position="21"/>
        <end position="40"/>
    </location>
</feature>
<evidence type="ECO:0000256" key="2">
    <source>
        <dbReference type="ARBA" id="ARBA00012438"/>
    </source>
</evidence>
<dbReference type="CDD" id="cd00082">
    <property type="entry name" value="HisKA"/>
    <property type="match status" value="1"/>
</dbReference>
<dbReference type="Gene3D" id="1.10.287.130">
    <property type="match status" value="1"/>
</dbReference>
<dbReference type="Gene3D" id="3.30.450.20">
    <property type="entry name" value="PAS domain"/>
    <property type="match status" value="1"/>
</dbReference>
<dbReference type="Pfam" id="PF00512">
    <property type="entry name" value="HisKA"/>
    <property type="match status" value="1"/>
</dbReference>
<feature type="transmembrane region" description="Helical" evidence="7">
    <location>
        <begin position="318"/>
        <end position="337"/>
    </location>
</feature>
<dbReference type="SMART" id="SM00388">
    <property type="entry name" value="HisKA"/>
    <property type="match status" value="1"/>
</dbReference>
<keyword evidence="7" id="KW-0472">Membrane</keyword>
<dbReference type="Gene3D" id="3.30.565.10">
    <property type="entry name" value="Histidine kinase-like ATPase, C-terminal domain"/>
    <property type="match status" value="1"/>
</dbReference>
<dbReference type="eggNOG" id="arCOG03644">
    <property type="taxonomic scope" value="Archaea"/>
</dbReference>
<keyword evidence="4" id="KW-0808">Transferase</keyword>
<keyword evidence="7" id="KW-0812">Transmembrane</keyword>
<dbReference type="SMART" id="SM00387">
    <property type="entry name" value="HATPase_c"/>
    <property type="match status" value="1"/>
</dbReference>
<dbReference type="InterPro" id="IPR054513">
    <property type="entry name" value="Dret_0059-like_sensor"/>
</dbReference>
<gene>
    <name evidence="9" type="ORF">NTE_01496</name>
</gene>
<name>A0A075MW96_9ARCH</name>
<feature type="domain" description="Histidine kinase" evidence="8">
    <location>
        <begin position="374"/>
        <end position="606"/>
    </location>
</feature>
<evidence type="ECO:0000256" key="1">
    <source>
        <dbReference type="ARBA" id="ARBA00000085"/>
    </source>
</evidence>
<dbReference type="HOGENOM" id="CLU_031353_0_0_2"/>